<evidence type="ECO:0000313" key="2">
    <source>
        <dbReference type="Proteomes" id="UP001064933"/>
    </source>
</evidence>
<sequence>MKQISLCHAELIMFPFCEEEAAHYGYDKEFFSLNLLDTSQAEFAIRKWLLPEVKNWTAQGCELRREAARVCISQAVAFSDFWLPGINDRWKLTGDLEEFSVNISAFQKLVWKNLFLENYTAMPLEIYVRRIDKGFERFPDFPDLWTDPIYSEWPVNFNSGNLLK</sequence>
<dbReference type="EMBL" id="CP104562">
    <property type="protein sequence ID" value="UXH80694.1"/>
    <property type="molecule type" value="Genomic_DNA"/>
</dbReference>
<protein>
    <submittedName>
        <fullName evidence="1">Uncharacterized protein</fullName>
    </submittedName>
</protein>
<proteinExistence type="predicted"/>
<gene>
    <name evidence="1" type="ORF">N4261_12780</name>
</gene>
<dbReference type="Proteomes" id="UP001064933">
    <property type="component" value="Chromosome"/>
</dbReference>
<name>A0ABY6B695_9BURK</name>
<organism evidence="1 2">
    <name type="scientific">Roseateles amylovorans</name>
    <dbReference type="NCBI Taxonomy" id="2978473"/>
    <lineage>
        <taxon>Bacteria</taxon>
        <taxon>Pseudomonadati</taxon>
        <taxon>Pseudomonadota</taxon>
        <taxon>Betaproteobacteria</taxon>
        <taxon>Burkholderiales</taxon>
        <taxon>Sphaerotilaceae</taxon>
        <taxon>Roseateles</taxon>
    </lineage>
</organism>
<keyword evidence="2" id="KW-1185">Reference proteome</keyword>
<evidence type="ECO:0000313" key="1">
    <source>
        <dbReference type="EMBL" id="UXH80694.1"/>
    </source>
</evidence>
<dbReference type="RefSeq" id="WP_261760511.1">
    <property type="nucleotide sequence ID" value="NZ_CP104562.2"/>
</dbReference>
<reference evidence="1" key="1">
    <citation type="submission" date="2022-10" db="EMBL/GenBank/DDBJ databases">
        <title>Characterization and whole genome sequencing of a new Roseateles species, isolated from fresh water.</title>
        <authorList>
            <person name="Guliayeva D.Y."/>
            <person name="Akhremchuk A.E."/>
            <person name="Sikolenko M.A."/>
            <person name="Valentovich L.N."/>
            <person name="Sidarenka A.V."/>
        </authorList>
    </citation>
    <scope>NUCLEOTIDE SEQUENCE</scope>
    <source>
        <strain evidence="1">BIM B-1768</strain>
    </source>
</reference>
<accession>A0ABY6B695</accession>